<organism evidence="4 5">
    <name type="scientific">Pseudonocardia kongjuensis</name>
    <dbReference type="NCBI Taxonomy" id="102227"/>
    <lineage>
        <taxon>Bacteria</taxon>
        <taxon>Bacillati</taxon>
        <taxon>Actinomycetota</taxon>
        <taxon>Actinomycetes</taxon>
        <taxon>Pseudonocardiales</taxon>
        <taxon>Pseudonocardiaceae</taxon>
        <taxon>Pseudonocardia</taxon>
    </lineage>
</organism>
<gene>
    <name evidence="4" type="ORF">GCM10009613_14030</name>
</gene>
<dbReference type="Gene3D" id="1.10.150.130">
    <property type="match status" value="1"/>
</dbReference>
<dbReference type="EMBL" id="BAAAJK010000005">
    <property type="protein sequence ID" value="GAA1383939.1"/>
    <property type="molecule type" value="Genomic_DNA"/>
</dbReference>
<reference evidence="4 5" key="1">
    <citation type="journal article" date="2019" name="Int. J. Syst. Evol. Microbiol.">
        <title>The Global Catalogue of Microorganisms (GCM) 10K type strain sequencing project: providing services to taxonomists for standard genome sequencing and annotation.</title>
        <authorList>
            <consortium name="The Broad Institute Genomics Platform"/>
            <consortium name="The Broad Institute Genome Sequencing Center for Infectious Disease"/>
            <person name="Wu L."/>
            <person name="Ma J."/>
        </authorList>
    </citation>
    <scope>NUCLEOTIDE SEQUENCE [LARGE SCALE GENOMIC DNA]</scope>
    <source>
        <strain evidence="4 5">JCM 11896</strain>
    </source>
</reference>
<dbReference type="Proteomes" id="UP001501414">
    <property type="component" value="Unassembled WGS sequence"/>
</dbReference>
<evidence type="ECO:0000256" key="2">
    <source>
        <dbReference type="PROSITE-ProRule" id="PRU01248"/>
    </source>
</evidence>
<accession>A0ABN1XKE8</accession>
<evidence type="ECO:0000259" key="3">
    <source>
        <dbReference type="PROSITE" id="PS51900"/>
    </source>
</evidence>
<evidence type="ECO:0000313" key="4">
    <source>
        <dbReference type="EMBL" id="GAA1383939.1"/>
    </source>
</evidence>
<sequence length="214" mass="24518">MARLQPKPAGRQKGSIDVLPSGALRVRVYAGQDPITKRRHNLVEIVPARPDAEKQAYAVRDRMLRDIEERRSPRTSATVAHLLEKHLEQFSGAPNTLQLYRGYVKNHIEPLVGRLKVGELDAEILDSFYVELRRCRIHCTGSGLIDHRTTKRHECDSRCGPRRCKPLSNTVVRHIHFVLSGAYKRAVRWRWVEGGLKTHQQRWIALDVETVAVL</sequence>
<comment type="caution">
    <text evidence="4">The sequence shown here is derived from an EMBL/GenBank/DDBJ whole genome shotgun (WGS) entry which is preliminary data.</text>
</comment>
<dbReference type="InterPro" id="IPR010998">
    <property type="entry name" value="Integrase_recombinase_N"/>
</dbReference>
<feature type="domain" description="Core-binding (CB)" evidence="3">
    <location>
        <begin position="77"/>
        <end position="187"/>
    </location>
</feature>
<proteinExistence type="predicted"/>
<dbReference type="InterPro" id="IPR044068">
    <property type="entry name" value="CB"/>
</dbReference>
<protein>
    <recommendedName>
        <fullName evidence="3">Core-binding (CB) domain-containing protein</fullName>
    </recommendedName>
</protein>
<dbReference type="PROSITE" id="PS51900">
    <property type="entry name" value="CB"/>
    <property type="match status" value="1"/>
</dbReference>
<keyword evidence="5" id="KW-1185">Reference proteome</keyword>
<evidence type="ECO:0000256" key="1">
    <source>
        <dbReference type="ARBA" id="ARBA00023125"/>
    </source>
</evidence>
<dbReference type="InterPro" id="IPR011010">
    <property type="entry name" value="DNA_brk_join_enz"/>
</dbReference>
<evidence type="ECO:0000313" key="5">
    <source>
        <dbReference type="Proteomes" id="UP001501414"/>
    </source>
</evidence>
<keyword evidence="1 2" id="KW-0238">DNA-binding</keyword>
<dbReference type="SUPFAM" id="SSF56349">
    <property type="entry name" value="DNA breaking-rejoining enzymes"/>
    <property type="match status" value="1"/>
</dbReference>
<dbReference type="RefSeq" id="WP_344019588.1">
    <property type="nucleotide sequence ID" value="NZ_BAAAJK010000005.1"/>
</dbReference>
<name>A0ABN1XKE8_9PSEU</name>